<organism evidence="3 4">
    <name type="scientific">Phodopus roborovskii</name>
    <name type="common">Roborovski's desert hamster</name>
    <name type="synonym">Cricetulus roborovskii</name>
    <dbReference type="NCBI Taxonomy" id="109678"/>
    <lineage>
        <taxon>Eukaryota</taxon>
        <taxon>Metazoa</taxon>
        <taxon>Chordata</taxon>
        <taxon>Craniata</taxon>
        <taxon>Vertebrata</taxon>
        <taxon>Euteleostomi</taxon>
        <taxon>Mammalia</taxon>
        <taxon>Eutheria</taxon>
        <taxon>Euarchontoglires</taxon>
        <taxon>Glires</taxon>
        <taxon>Rodentia</taxon>
        <taxon>Myomorpha</taxon>
        <taxon>Muroidea</taxon>
        <taxon>Cricetidae</taxon>
        <taxon>Cricetinae</taxon>
        <taxon>Phodopus</taxon>
    </lineage>
</organism>
<name>A0AAV0A6Z0_PHORO</name>
<dbReference type="GO" id="GO:0048188">
    <property type="term" value="C:Set1C/COMPASS complex"/>
    <property type="evidence" value="ECO:0007669"/>
    <property type="project" value="InterPro"/>
</dbReference>
<dbReference type="CDD" id="cd22966">
    <property type="entry name" value="DD_DYDC-like"/>
    <property type="match status" value="1"/>
</dbReference>
<dbReference type="PANTHER" id="PTHR23356">
    <property type="entry name" value="DPY30-RELATED"/>
    <property type="match status" value="1"/>
</dbReference>
<dbReference type="PANTHER" id="PTHR23356:SF3">
    <property type="entry name" value="DPY30 DOMAIN-CONTAINING PROTEIN 2"/>
    <property type="match status" value="1"/>
</dbReference>
<sequence length="166" mass="19353">METAYLKECFGNSLTQALAEVARVRPSDPIEYLAHLLYHYRDVKNAKGKKEQELLQLKEEHDRSLKEEKTTQVLKQEKNQIQQKCEKCHQVERKEEWETELSCCQELHPKAVSSSKTPSLQEDTTPLEETLSQVSPGWLQKCINRFLPLKKMTCKGSFHLSYDCRV</sequence>
<protein>
    <submittedName>
        <fullName evidence="3">Dydc2 protein</fullName>
    </submittedName>
</protein>
<dbReference type="Proteomes" id="UP001152836">
    <property type="component" value="Unassembled WGS sequence"/>
</dbReference>
<evidence type="ECO:0000256" key="2">
    <source>
        <dbReference type="SAM" id="Coils"/>
    </source>
</evidence>
<accession>A0AAV0A6Z0</accession>
<dbReference type="Gene3D" id="1.20.890.10">
    <property type="entry name" value="cAMP-dependent protein kinase regulatory subunit, dimerization-anchoring domain"/>
    <property type="match status" value="1"/>
</dbReference>
<evidence type="ECO:0000313" key="4">
    <source>
        <dbReference type="Proteomes" id="UP001152836"/>
    </source>
</evidence>
<evidence type="ECO:0000256" key="1">
    <source>
        <dbReference type="ARBA" id="ARBA00010849"/>
    </source>
</evidence>
<proteinExistence type="inferred from homology"/>
<keyword evidence="4" id="KW-1185">Reference proteome</keyword>
<gene>
    <name evidence="3" type="primary">Dydc2</name>
    <name evidence="3" type="ORF">PHOROB_LOCUS16256</name>
</gene>
<dbReference type="EMBL" id="CALSGD010001613">
    <property type="protein sequence ID" value="CAH7353447.1"/>
    <property type="molecule type" value="Genomic_DNA"/>
</dbReference>
<evidence type="ECO:0000313" key="3">
    <source>
        <dbReference type="EMBL" id="CAH7353447.1"/>
    </source>
</evidence>
<dbReference type="AlphaFoldDB" id="A0AAV0A6Z0"/>
<dbReference type="Pfam" id="PF05186">
    <property type="entry name" value="Dpy-30"/>
    <property type="match status" value="1"/>
</dbReference>
<dbReference type="InterPro" id="IPR037856">
    <property type="entry name" value="Sdc1/DPY30"/>
</dbReference>
<keyword evidence="2" id="KW-0175">Coiled coil</keyword>
<comment type="similarity">
    <text evidence="1">Belongs to the dpy-30 family.</text>
</comment>
<dbReference type="InterPro" id="IPR049630">
    <property type="entry name" value="DYDC-like_DD"/>
</dbReference>
<feature type="coiled-coil region" evidence="2">
    <location>
        <begin position="40"/>
        <end position="94"/>
    </location>
</feature>
<comment type="caution">
    <text evidence="3">The sequence shown here is derived from an EMBL/GenBank/DDBJ whole genome shotgun (WGS) entry which is preliminary data.</text>
</comment>
<dbReference type="InterPro" id="IPR007858">
    <property type="entry name" value="Dpy-30_motif"/>
</dbReference>
<reference evidence="3" key="1">
    <citation type="submission" date="2022-06" db="EMBL/GenBank/DDBJ databases">
        <authorList>
            <person name="Andreotti S."/>
            <person name="Wyler E."/>
        </authorList>
    </citation>
    <scope>NUCLEOTIDE SEQUENCE</scope>
</reference>